<keyword evidence="2" id="KW-0732">Signal</keyword>
<reference evidence="3" key="1">
    <citation type="submission" date="2021-03" db="EMBL/GenBank/DDBJ databases">
        <title>Streptomyces strains.</title>
        <authorList>
            <person name="Lund M.B."/>
            <person name="Toerring T."/>
        </authorList>
    </citation>
    <scope>NUCLEOTIDE SEQUENCE</scope>
    <source>
        <strain evidence="3">JCM 4242</strain>
    </source>
</reference>
<evidence type="ECO:0000256" key="1">
    <source>
        <dbReference type="SAM" id="MobiDB-lite"/>
    </source>
</evidence>
<protein>
    <submittedName>
        <fullName evidence="3">Uncharacterized protein</fullName>
    </submittedName>
</protein>
<gene>
    <name evidence="3" type="ORF">J1792_27215</name>
</gene>
<sequence>MTRIAIATGAGLLVLAPGNATAQARSGPTSEAESRVVNVDTRTTPRASGRWRIFAQTPTPGD</sequence>
<dbReference type="EMBL" id="JAFMOF010000004">
    <property type="protein sequence ID" value="MBO0656329.1"/>
    <property type="molecule type" value="Genomic_DNA"/>
</dbReference>
<evidence type="ECO:0000313" key="4">
    <source>
        <dbReference type="Proteomes" id="UP000664781"/>
    </source>
</evidence>
<keyword evidence="4" id="KW-1185">Reference proteome</keyword>
<dbReference type="Proteomes" id="UP000664781">
    <property type="component" value="Unassembled WGS sequence"/>
</dbReference>
<comment type="caution">
    <text evidence="3">The sequence shown here is derived from an EMBL/GenBank/DDBJ whole genome shotgun (WGS) entry which is preliminary data.</text>
</comment>
<accession>A0A939FT31</accession>
<dbReference type="RefSeq" id="WP_086568633.1">
    <property type="nucleotide sequence ID" value="NZ_JAFMOF010000004.1"/>
</dbReference>
<feature type="region of interest" description="Disordered" evidence="1">
    <location>
        <begin position="22"/>
        <end position="44"/>
    </location>
</feature>
<proteinExistence type="predicted"/>
<feature type="chain" id="PRO_5038095551" evidence="2">
    <location>
        <begin position="23"/>
        <end position="62"/>
    </location>
</feature>
<feature type="compositionally biased region" description="Polar residues" evidence="1">
    <location>
        <begin position="22"/>
        <end position="31"/>
    </location>
</feature>
<feature type="signal peptide" evidence="2">
    <location>
        <begin position="1"/>
        <end position="22"/>
    </location>
</feature>
<dbReference type="AlphaFoldDB" id="A0A939FT31"/>
<evidence type="ECO:0000256" key="2">
    <source>
        <dbReference type="SAM" id="SignalP"/>
    </source>
</evidence>
<name>A0A939FT31_9ACTN</name>
<evidence type="ECO:0000313" key="3">
    <source>
        <dbReference type="EMBL" id="MBO0656329.1"/>
    </source>
</evidence>
<organism evidence="3 4">
    <name type="scientific">Streptomyces triculaminicus</name>
    <dbReference type="NCBI Taxonomy" id="2816232"/>
    <lineage>
        <taxon>Bacteria</taxon>
        <taxon>Bacillati</taxon>
        <taxon>Actinomycetota</taxon>
        <taxon>Actinomycetes</taxon>
        <taxon>Kitasatosporales</taxon>
        <taxon>Streptomycetaceae</taxon>
        <taxon>Streptomyces</taxon>
    </lineage>
</organism>